<proteinExistence type="predicted"/>
<dbReference type="Proteomes" id="UP000595254">
    <property type="component" value="Chromosome"/>
</dbReference>
<gene>
    <name evidence="2" type="ORF">I6J18_09330</name>
</gene>
<name>A0A974NQA3_PERPY</name>
<evidence type="ECO:0000256" key="1">
    <source>
        <dbReference type="SAM" id="Phobius"/>
    </source>
</evidence>
<accession>A0A974NQA3</accession>
<reference evidence="2 3" key="1">
    <citation type="submission" date="2021-01" db="EMBL/GenBank/DDBJ databases">
        <title>FDA dAtabase for Regulatory Grade micrObial Sequences (FDA-ARGOS): Supporting development and validation of Infectious Disease Dx tests.</title>
        <authorList>
            <person name="Nelson B."/>
            <person name="Plummer A."/>
            <person name="Tallon L."/>
            <person name="Sadzewicz L."/>
            <person name="Zhao X."/>
            <person name="Boylan J."/>
            <person name="Ott S."/>
            <person name="Bowen H."/>
            <person name="Vavikolanu K."/>
            <person name="Mehta A."/>
            <person name="Aluvathingal J."/>
            <person name="Nadendla S."/>
            <person name="Myers T."/>
            <person name="Yan Y."/>
            <person name="Sichtig H."/>
        </authorList>
    </citation>
    <scope>NUCLEOTIDE SEQUENCE [LARGE SCALE GENOMIC DNA]</scope>
    <source>
        <strain evidence="2 3">FDAARGOS_1161</strain>
    </source>
</reference>
<keyword evidence="3" id="KW-1185">Reference proteome</keyword>
<organism evidence="2 3">
    <name type="scientific">Peribacillus psychrosaccharolyticus</name>
    <name type="common">Bacillus psychrosaccharolyticus</name>
    <dbReference type="NCBI Taxonomy" id="1407"/>
    <lineage>
        <taxon>Bacteria</taxon>
        <taxon>Bacillati</taxon>
        <taxon>Bacillota</taxon>
        <taxon>Bacilli</taxon>
        <taxon>Bacillales</taxon>
        <taxon>Bacillaceae</taxon>
        <taxon>Peribacillus</taxon>
    </lineage>
</organism>
<keyword evidence="1" id="KW-0472">Membrane</keyword>
<keyword evidence="1" id="KW-1133">Transmembrane helix</keyword>
<protein>
    <submittedName>
        <fullName evidence="2">Uncharacterized protein</fullName>
    </submittedName>
</protein>
<dbReference type="KEGG" id="ppsr:I6J18_09330"/>
<dbReference type="AlphaFoldDB" id="A0A974NQA3"/>
<sequence>MINALNLSGAYGAGYIIGFILGVALLIIVIGAIGWLIYKLVKFLSKKKGYQTTINKNSSAKTINKDF</sequence>
<evidence type="ECO:0000313" key="3">
    <source>
        <dbReference type="Proteomes" id="UP000595254"/>
    </source>
</evidence>
<feature type="transmembrane region" description="Helical" evidence="1">
    <location>
        <begin position="12"/>
        <end position="38"/>
    </location>
</feature>
<dbReference type="RefSeq" id="WP_040375496.1">
    <property type="nucleotide sequence ID" value="NZ_CP068053.1"/>
</dbReference>
<evidence type="ECO:0000313" key="2">
    <source>
        <dbReference type="EMBL" id="QQT02012.1"/>
    </source>
</evidence>
<dbReference type="EMBL" id="CP068053">
    <property type="protein sequence ID" value="QQT02012.1"/>
    <property type="molecule type" value="Genomic_DNA"/>
</dbReference>
<keyword evidence="1" id="KW-0812">Transmembrane</keyword>